<dbReference type="PROSITE" id="PS50889">
    <property type="entry name" value="S4"/>
    <property type="match status" value="1"/>
</dbReference>
<dbReference type="GO" id="GO:0009982">
    <property type="term" value="F:pseudouridine synthase activity"/>
    <property type="evidence" value="ECO:0007669"/>
    <property type="project" value="InterPro"/>
</dbReference>
<dbReference type="EMBL" id="PDKN01000006">
    <property type="protein sequence ID" value="RXJ56238.1"/>
    <property type="molecule type" value="Genomic_DNA"/>
</dbReference>
<dbReference type="RefSeq" id="WP_128996580.1">
    <property type="nucleotide sequence ID" value="NZ_PDKN01000006.1"/>
</dbReference>
<dbReference type="PANTHER" id="PTHR21600">
    <property type="entry name" value="MITOCHONDRIAL RNA PSEUDOURIDINE SYNTHASE"/>
    <property type="match status" value="1"/>
</dbReference>
<proteinExistence type="inferred from homology"/>
<comment type="caution">
    <text evidence="8">The sequence shown here is derived from an EMBL/GenBank/DDBJ whole genome shotgun (WGS) entry which is preliminary data.</text>
</comment>
<sequence length="251" mass="28524">MQYDKAYKLLAKQEGISNSKAKELMDKGLVYVGNKKVQIARGEIRVDTRFIVKEVANIKVIFQDDDIFVVDKPAFLTADEISKKYPEYILLNRLDKETSGVMLFAKNEAFQKRAIKEFKNNNVYKEYVAIVEGKVIEELEIDKPILTIKTKGVAKSKIDLKNGKSAKTTVYPLFVEGNKSKVKVVIDTGRTHQIRVHLNHLGLPIIGDATYGKPSANIKRVLLHSKITKIFDYSFEAREPREFNVFGLGQN</sequence>
<organism evidence="8 9">
    <name type="scientific">Candidatus Marinarcus aquaticus</name>
    <dbReference type="NCBI Taxonomy" id="2044504"/>
    <lineage>
        <taxon>Bacteria</taxon>
        <taxon>Pseudomonadati</taxon>
        <taxon>Campylobacterota</taxon>
        <taxon>Epsilonproteobacteria</taxon>
        <taxon>Campylobacterales</taxon>
        <taxon>Arcobacteraceae</taxon>
        <taxon>Candidatus Marinarcus</taxon>
    </lineage>
</organism>
<dbReference type="PANTHER" id="PTHR21600:SF44">
    <property type="entry name" value="RIBOSOMAL LARGE SUBUNIT PSEUDOURIDINE SYNTHASE D"/>
    <property type="match status" value="1"/>
</dbReference>
<evidence type="ECO:0000256" key="6">
    <source>
        <dbReference type="PROSITE-ProRule" id="PRU00182"/>
    </source>
</evidence>
<evidence type="ECO:0000256" key="4">
    <source>
        <dbReference type="ARBA" id="ARBA00031870"/>
    </source>
</evidence>
<dbReference type="InterPro" id="IPR006145">
    <property type="entry name" value="PsdUridine_synth_RsuA/RluA"/>
</dbReference>
<dbReference type="OrthoDB" id="128480at2"/>
<keyword evidence="9" id="KW-1185">Reference proteome</keyword>
<dbReference type="InterPro" id="IPR020103">
    <property type="entry name" value="PsdUridine_synth_cat_dom_sf"/>
</dbReference>
<evidence type="ECO:0000256" key="2">
    <source>
        <dbReference type="ARBA" id="ARBA00010876"/>
    </source>
</evidence>
<dbReference type="Gene3D" id="3.30.2350.10">
    <property type="entry name" value="Pseudouridine synthase"/>
    <property type="match status" value="1"/>
</dbReference>
<keyword evidence="6" id="KW-0694">RNA-binding</keyword>
<evidence type="ECO:0000313" key="8">
    <source>
        <dbReference type="EMBL" id="RXJ56238.1"/>
    </source>
</evidence>
<dbReference type="CDD" id="cd02869">
    <property type="entry name" value="PseudoU_synth_RluA_like"/>
    <property type="match status" value="1"/>
</dbReference>
<feature type="domain" description="Pseudouridine synthase RsuA/RluA-like" evidence="7">
    <location>
        <begin position="82"/>
        <end position="200"/>
    </location>
</feature>
<dbReference type="PROSITE" id="PS01129">
    <property type="entry name" value="PSI_RLU"/>
    <property type="match status" value="1"/>
</dbReference>
<dbReference type="Proteomes" id="UP000290657">
    <property type="component" value="Unassembled WGS sequence"/>
</dbReference>
<evidence type="ECO:0000259" key="7">
    <source>
        <dbReference type="Pfam" id="PF00849"/>
    </source>
</evidence>
<evidence type="ECO:0000256" key="5">
    <source>
        <dbReference type="ARBA" id="ARBA00033164"/>
    </source>
</evidence>
<protein>
    <recommendedName>
        <fullName evidence="4">RNA pseudouridylate synthase</fullName>
    </recommendedName>
    <alternativeName>
        <fullName evidence="5">RNA-uridine isomerase</fullName>
    </alternativeName>
</protein>
<comment type="similarity">
    <text evidence="2">Belongs to the pseudouridine synthase RluA family.</text>
</comment>
<gene>
    <name evidence="8" type="ORF">CRV04_09335</name>
</gene>
<name>A0A4Q0XRB4_9BACT</name>
<dbReference type="AlphaFoldDB" id="A0A4Q0XRB4"/>
<dbReference type="SUPFAM" id="SSF55120">
    <property type="entry name" value="Pseudouridine synthase"/>
    <property type="match status" value="1"/>
</dbReference>
<keyword evidence="3" id="KW-0413">Isomerase</keyword>
<evidence type="ECO:0000256" key="1">
    <source>
        <dbReference type="ARBA" id="ARBA00000073"/>
    </source>
</evidence>
<evidence type="ECO:0000256" key="3">
    <source>
        <dbReference type="ARBA" id="ARBA00023235"/>
    </source>
</evidence>
<comment type="catalytic activity">
    <reaction evidence="1">
        <text>a uridine in RNA = a pseudouridine in RNA</text>
        <dbReference type="Rhea" id="RHEA:48348"/>
        <dbReference type="Rhea" id="RHEA-COMP:12068"/>
        <dbReference type="Rhea" id="RHEA-COMP:12069"/>
        <dbReference type="ChEBI" id="CHEBI:65314"/>
        <dbReference type="ChEBI" id="CHEBI:65315"/>
    </reaction>
</comment>
<dbReference type="InterPro" id="IPR006224">
    <property type="entry name" value="PsdUridine_synth_RluA-like_CS"/>
</dbReference>
<dbReference type="Pfam" id="PF00849">
    <property type="entry name" value="PseudoU_synth_2"/>
    <property type="match status" value="1"/>
</dbReference>
<dbReference type="GO" id="GO:0140098">
    <property type="term" value="F:catalytic activity, acting on RNA"/>
    <property type="evidence" value="ECO:0007669"/>
    <property type="project" value="UniProtKB-ARBA"/>
</dbReference>
<accession>A0A4Q0XRB4</accession>
<dbReference type="GO" id="GO:0003723">
    <property type="term" value="F:RNA binding"/>
    <property type="evidence" value="ECO:0007669"/>
    <property type="project" value="UniProtKB-KW"/>
</dbReference>
<dbReference type="GO" id="GO:0000455">
    <property type="term" value="P:enzyme-directed rRNA pseudouridine synthesis"/>
    <property type="evidence" value="ECO:0007669"/>
    <property type="project" value="TreeGrafter"/>
</dbReference>
<reference evidence="8 9" key="1">
    <citation type="submission" date="2017-10" db="EMBL/GenBank/DDBJ databases">
        <title>Genomics of the genus Arcobacter.</title>
        <authorList>
            <person name="Perez-Cataluna A."/>
            <person name="Figueras M.J."/>
        </authorList>
    </citation>
    <scope>NUCLEOTIDE SEQUENCE [LARGE SCALE GENOMIC DNA]</scope>
    <source>
        <strain evidence="8 9">CECT 8987</strain>
    </source>
</reference>
<evidence type="ECO:0000313" key="9">
    <source>
        <dbReference type="Proteomes" id="UP000290657"/>
    </source>
</evidence>
<dbReference type="InterPro" id="IPR050188">
    <property type="entry name" value="RluA_PseudoU_synthase"/>
</dbReference>